<evidence type="ECO:0008006" key="4">
    <source>
        <dbReference type="Google" id="ProtNLM"/>
    </source>
</evidence>
<evidence type="ECO:0000313" key="2">
    <source>
        <dbReference type="EMBL" id="RZU48271.1"/>
    </source>
</evidence>
<comment type="caution">
    <text evidence="2">The sequence shown here is derived from an EMBL/GenBank/DDBJ whole genome shotgun (WGS) entry which is preliminary data.</text>
</comment>
<dbReference type="Proteomes" id="UP000292423">
    <property type="component" value="Unassembled WGS sequence"/>
</dbReference>
<name>A0A4Q7ZDJ0_9GAMM</name>
<keyword evidence="1" id="KW-0732">Signal</keyword>
<dbReference type="AlphaFoldDB" id="A0A4Q7ZDJ0"/>
<organism evidence="2 3">
    <name type="scientific">Fluviicoccus keumensis</name>
    <dbReference type="NCBI Taxonomy" id="1435465"/>
    <lineage>
        <taxon>Bacteria</taxon>
        <taxon>Pseudomonadati</taxon>
        <taxon>Pseudomonadota</taxon>
        <taxon>Gammaproteobacteria</taxon>
        <taxon>Moraxellales</taxon>
        <taxon>Moraxellaceae</taxon>
        <taxon>Fluviicoccus</taxon>
    </lineage>
</organism>
<dbReference type="OrthoDB" id="6076333at2"/>
<keyword evidence="3" id="KW-1185">Reference proteome</keyword>
<evidence type="ECO:0000313" key="3">
    <source>
        <dbReference type="Proteomes" id="UP000292423"/>
    </source>
</evidence>
<gene>
    <name evidence="2" type="ORF">EV700_0062</name>
</gene>
<feature type="chain" id="PRO_5020773841" description="Outer membrane protein with beta-barrel domain" evidence="1">
    <location>
        <begin position="23"/>
        <end position="173"/>
    </location>
</feature>
<feature type="signal peptide" evidence="1">
    <location>
        <begin position="1"/>
        <end position="22"/>
    </location>
</feature>
<protein>
    <recommendedName>
        <fullName evidence="4">Outer membrane protein with beta-barrel domain</fullName>
    </recommendedName>
</protein>
<reference evidence="2 3" key="1">
    <citation type="submission" date="2019-02" db="EMBL/GenBank/DDBJ databases">
        <title>Genomic Encyclopedia of Type Strains, Phase IV (KMG-IV): sequencing the most valuable type-strain genomes for metagenomic binning, comparative biology and taxonomic classification.</title>
        <authorList>
            <person name="Goeker M."/>
        </authorList>
    </citation>
    <scope>NUCLEOTIDE SEQUENCE [LARGE SCALE GENOMIC DNA]</scope>
    <source>
        <strain evidence="2 3">DSM 105135</strain>
    </source>
</reference>
<accession>A0A4Q7ZDJ0</accession>
<dbReference type="RefSeq" id="WP_130410366.1">
    <property type="nucleotide sequence ID" value="NZ_SHKX01000001.1"/>
</dbReference>
<evidence type="ECO:0000256" key="1">
    <source>
        <dbReference type="SAM" id="SignalP"/>
    </source>
</evidence>
<dbReference type="EMBL" id="SHKX01000001">
    <property type="protein sequence ID" value="RZU48271.1"/>
    <property type="molecule type" value="Genomic_DNA"/>
</dbReference>
<proteinExistence type="predicted"/>
<sequence length="173" mass="19251">MLSKLQKIFLIALGGFSTQAMAADRPIQFPAYESAIVVSSTLSQTIGGRRAPGWGVGGEAIYSRDTFNTGGSLKYFPEGTDNPIFSVFVGSGYKRLLQLQVGYGTEDAIYRVHSEMDLPVVWTFTKNAMHGVFKRPGVLDYYPNNRFVVSMTWEKYDSARHLDNIAFGLGLRY</sequence>